<feature type="transmembrane region" description="Helical" evidence="8">
    <location>
        <begin position="983"/>
        <end position="1009"/>
    </location>
</feature>
<gene>
    <name evidence="9" type="ORF">D1345_08610</name>
</gene>
<evidence type="ECO:0000256" key="7">
    <source>
        <dbReference type="ARBA" id="ARBA00023136"/>
    </source>
</evidence>
<evidence type="ECO:0000313" key="9">
    <source>
        <dbReference type="EMBL" id="AXT46237.1"/>
    </source>
</evidence>
<dbReference type="InterPro" id="IPR001036">
    <property type="entry name" value="Acrflvin-R"/>
</dbReference>
<keyword evidence="10" id="KW-1185">Reference proteome</keyword>
<feature type="transmembrane region" description="Helical" evidence="8">
    <location>
        <begin position="360"/>
        <end position="381"/>
    </location>
</feature>
<dbReference type="SUPFAM" id="SSF82693">
    <property type="entry name" value="Multidrug efflux transporter AcrB pore domain, PN1, PN2, PC1 and PC2 subdomains"/>
    <property type="match status" value="4"/>
</dbReference>
<feature type="transmembrane region" description="Helical" evidence="8">
    <location>
        <begin position="905"/>
        <end position="930"/>
    </location>
</feature>
<reference evidence="9 10" key="1">
    <citation type="submission" date="2018-08" db="EMBL/GenBank/DDBJ databases">
        <title>Complete genome sequence of JP2-74.</title>
        <authorList>
            <person name="Wu L."/>
        </authorList>
    </citation>
    <scope>NUCLEOTIDE SEQUENCE [LARGE SCALE GENOMIC DNA]</scope>
    <source>
        <strain evidence="9 10">JP2-74</strain>
    </source>
</reference>
<dbReference type="Pfam" id="PF00873">
    <property type="entry name" value="ACR_tran"/>
    <property type="match status" value="1"/>
</dbReference>
<dbReference type="PRINTS" id="PR00702">
    <property type="entry name" value="ACRIFLAVINRP"/>
</dbReference>
<dbReference type="Gene3D" id="3.30.70.1440">
    <property type="entry name" value="Multidrug efflux transporter AcrB pore domain"/>
    <property type="match status" value="1"/>
</dbReference>
<feature type="transmembrane region" description="Helical" evidence="8">
    <location>
        <begin position="855"/>
        <end position="872"/>
    </location>
</feature>
<dbReference type="AlphaFoldDB" id="A0AAD0RPK4"/>
<feature type="transmembrane region" description="Helical" evidence="8">
    <location>
        <begin position="337"/>
        <end position="353"/>
    </location>
</feature>
<evidence type="ECO:0000256" key="8">
    <source>
        <dbReference type="SAM" id="Phobius"/>
    </source>
</evidence>
<dbReference type="Gene3D" id="3.30.2090.10">
    <property type="entry name" value="Multidrug efflux transporter AcrB TolC docking domain, DN and DC subdomains"/>
    <property type="match status" value="2"/>
</dbReference>
<accession>A0AAD0RPK4</accession>
<keyword evidence="3" id="KW-1003">Cell membrane</keyword>
<evidence type="ECO:0000256" key="5">
    <source>
        <dbReference type="ARBA" id="ARBA00022692"/>
    </source>
</evidence>
<name>A0AAD0RPK4_9NEIS</name>
<dbReference type="Proteomes" id="UP000259465">
    <property type="component" value="Chromosome"/>
</dbReference>
<keyword evidence="2" id="KW-0813">Transport</keyword>
<dbReference type="NCBIfam" id="NF033617">
    <property type="entry name" value="RND_permease_2"/>
    <property type="match status" value="1"/>
</dbReference>
<dbReference type="RefSeq" id="WP_118267199.1">
    <property type="nucleotide sequence ID" value="NZ_CP031968.1"/>
</dbReference>
<dbReference type="KEGG" id="crz:D1345_08610"/>
<dbReference type="GO" id="GO:0042910">
    <property type="term" value="F:xenobiotic transmembrane transporter activity"/>
    <property type="evidence" value="ECO:0007669"/>
    <property type="project" value="TreeGrafter"/>
</dbReference>
<dbReference type="Gene3D" id="3.30.70.1320">
    <property type="entry name" value="Multidrug efflux transporter AcrB pore domain like"/>
    <property type="match status" value="1"/>
</dbReference>
<evidence type="ECO:0000256" key="2">
    <source>
        <dbReference type="ARBA" id="ARBA00022448"/>
    </source>
</evidence>
<keyword evidence="7 8" id="KW-0472">Membrane</keyword>
<dbReference type="PANTHER" id="PTHR32063">
    <property type="match status" value="1"/>
</dbReference>
<evidence type="ECO:0000256" key="3">
    <source>
        <dbReference type="ARBA" id="ARBA00022475"/>
    </source>
</evidence>
<evidence type="ECO:0000256" key="4">
    <source>
        <dbReference type="ARBA" id="ARBA00022519"/>
    </source>
</evidence>
<evidence type="ECO:0000313" key="10">
    <source>
        <dbReference type="Proteomes" id="UP000259465"/>
    </source>
</evidence>
<comment type="subcellular location">
    <subcellularLocation>
        <location evidence="1">Cell inner membrane</location>
        <topology evidence="1">Multi-pass membrane protein</topology>
    </subcellularLocation>
</comment>
<evidence type="ECO:0000256" key="1">
    <source>
        <dbReference type="ARBA" id="ARBA00004429"/>
    </source>
</evidence>
<evidence type="ECO:0000256" key="6">
    <source>
        <dbReference type="ARBA" id="ARBA00022989"/>
    </source>
</evidence>
<dbReference type="FunFam" id="3.30.70.1430:FF:000001">
    <property type="entry name" value="Efflux pump membrane transporter"/>
    <property type="match status" value="1"/>
</dbReference>
<sequence>MIPSAPFIRRPVATTLLTLAILLAGLLAFKLLPVSPLPQVDFPTISVSARLPGASPETMAATVATPLERALGRIAGVTEMTSSSSLGSTRVTLQFELDRDIDGAARDVQAAINAARSLLPTGMPSNPTYRKVNPADAPIMIIALTSDSLSRGQMYDAADTILGQKLAQVEGIGDVNVGGGAQPAVRVELNPRQLNHYGIGMETVRAAIAGTNANRPKGFLENDERHWQVQANDQATKASDYLPLIVSYKDGAAVRIADVAEVKDSVVDLRNAGLLGQQPAVMLMLFRQPGANIIETIDRVKTLLPQLQASIPAAIKMQVVMDRSPTIRASLREVERSLLISVALVILVVFLFLRNGRATAIPAITVPVSLVGAFAVMYLAGFSLNNLSLMALTIATGFVVDDTIVVLENIARHIEDGMKPMQAALRGAREVGFTVLSMSVSLIAVFLPILLMGGVIGRLFREFAVTLSVAILVSLLVSLTTTPMLCARWLKPREERPPGRLFQWSERVFDAMLDGYRRSLDWALRHGPLMMLILAATIGLNVYLYLAVPKGFFPQQDTGRLNGMIRADQNISFQAMQQKLQRFITVVSRDPAVDTVLGFTGGGQRNSANMFVSLKPLSQRKESSDQVIARLRKTLAREPGAQLFLQAVQDIRIGGRASNAQYQYTLQGDDLTQLREWTPKVQQALMKLPMLADVNTDQEVKGLQTTLVFDRDAMARLGLTQAQVDAALNDAFGQRQVSTIYNALNQYRVVMEVAPQYWQGPDGLDSIFLQTPGGQPTPLSAVARWAPGNTALSVNHQSQFAAATVSFNLPPGAALSDATDAINQALAGVGLPSSIHGNFQGSAKTFQASLDSQPLLILAALIAVYIVLGMLYESVVHPVTILSTLPSAGVGALLAIIATGGEFNVIALIGVLLLIGIVKKNAIMMIDFALSAERGEGQTPEQAIRQACLLRFRPIMMTTLAALFGALPLALGRGDGAELRTPLGISIVGGLLLSQLLTLYTTPVVYLYLDRFRLWCRRWRPARAALNRGAEE</sequence>
<dbReference type="InterPro" id="IPR027463">
    <property type="entry name" value="AcrB_DN_DC_subdom"/>
</dbReference>
<feature type="transmembrane region" description="Helical" evidence="8">
    <location>
        <begin position="527"/>
        <end position="546"/>
    </location>
</feature>
<dbReference type="EMBL" id="CP031968">
    <property type="protein sequence ID" value="AXT46237.1"/>
    <property type="molecule type" value="Genomic_DNA"/>
</dbReference>
<feature type="transmembrane region" description="Helical" evidence="8">
    <location>
        <begin position="463"/>
        <end position="490"/>
    </location>
</feature>
<keyword evidence="4" id="KW-0997">Cell inner membrane</keyword>
<dbReference type="FunFam" id="1.20.1640.10:FF:000001">
    <property type="entry name" value="Efflux pump membrane transporter"/>
    <property type="match status" value="1"/>
</dbReference>
<dbReference type="PANTHER" id="PTHR32063:SF34">
    <property type="entry name" value="MULTIDRUG RESISTANCE PROTEIN MDTC"/>
    <property type="match status" value="1"/>
</dbReference>
<protein>
    <submittedName>
        <fullName evidence="9">Multidrug efflux RND transporter permease subunit</fullName>
    </submittedName>
</protein>
<dbReference type="SUPFAM" id="SSF82714">
    <property type="entry name" value="Multidrug efflux transporter AcrB TolC docking domain, DN and DC subdomains"/>
    <property type="match status" value="2"/>
</dbReference>
<organism evidence="9 10">
    <name type="scientific">Chromobacterium rhizoryzae</name>
    <dbReference type="NCBI Taxonomy" id="1778675"/>
    <lineage>
        <taxon>Bacteria</taxon>
        <taxon>Pseudomonadati</taxon>
        <taxon>Pseudomonadota</taxon>
        <taxon>Betaproteobacteria</taxon>
        <taxon>Neisseriales</taxon>
        <taxon>Chromobacteriaceae</taxon>
        <taxon>Chromobacterium</taxon>
    </lineage>
</organism>
<proteinExistence type="predicted"/>
<dbReference type="GO" id="GO:0005886">
    <property type="term" value="C:plasma membrane"/>
    <property type="evidence" value="ECO:0007669"/>
    <property type="project" value="UniProtKB-SubCell"/>
</dbReference>
<feature type="transmembrane region" description="Helical" evidence="8">
    <location>
        <begin position="431"/>
        <end position="451"/>
    </location>
</feature>
<keyword evidence="6 8" id="KW-1133">Transmembrane helix</keyword>
<dbReference type="SUPFAM" id="SSF82866">
    <property type="entry name" value="Multidrug efflux transporter AcrB transmembrane domain"/>
    <property type="match status" value="2"/>
</dbReference>
<keyword evidence="5 8" id="KW-0812">Transmembrane</keyword>
<dbReference type="Gene3D" id="1.20.1640.10">
    <property type="entry name" value="Multidrug efflux transporter AcrB transmembrane domain"/>
    <property type="match status" value="2"/>
</dbReference>
<feature type="transmembrane region" description="Helical" evidence="8">
    <location>
        <begin position="950"/>
        <end position="971"/>
    </location>
</feature>
<dbReference type="Gene3D" id="3.30.70.1430">
    <property type="entry name" value="Multidrug efflux transporter AcrB pore domain"/>
    <property type="match status" value="2"/>
</dbReference>